<sequence length="295" mass="32630">MRPAGFFFPRSLDENPTELQKVKELGMSGVKGFRRSPALAEQHRVNPRQCIVDAYEILSPQIDTDVAMEWLMQLVAAKGATFVTEEVREDLLLIEDSLRARFGADAIVNCTGLGSAKVANDASCYPLRGAMIRVINDGKDFPKVNSALAVSADAASDNEMVFIVPRNDSILYLGGIVQPGQKDLNLTIDHPDIKRMRARCEAFLPDLKNARLDKEYPLAQGLRPFRGRNVRVERELRQTPAGKISRVVHSYGHGGAGWSLAFGCAGDVRYLLQEVINGQLPEPMRDSGERLLARL</sequence>
<keyword evidence="4" id="KW-0274">FAD</keyword>
<evidence type="ECO:0000313" key="8">
    <source>
        <dbReference type="Proteomes" id="UP001600888"/>
    </source>
</evidence>
<dbReference type="Gene3D" id="3.30.9.10">
    <property type="entry name" value="D-Amino Acid Oxidase, subunit A, domain 2"/>
    <property type="match status" value="1"/>
</dbReference>
<dbReference type="Gene3D" id="3.40.50.720">
    <property type="entry name" value="NAD(P)-binding Rossmann-like Domain"/>
    <property type="match status" value="1"/>
</dbReference>
<evidence type="ECO:0000313" key="7">
    <source>
        <dbReference type="EMBL" id="KAL2285576.1"/>
    </source>
</evidence>
<proteinExistence type="inferred from homology"/>
<keyword evidence="5" id="KW-0560">Oxidoreductase</keyword>
<organism evidence="7 8">
    <name type="scientific">Diaporthe vaccinii</name>
    <dbReference type="NCBI Taxonomy" id="105482"/>
    <lineage>
        <taxon>Eukaryota</taxon>
        <taxon>Fungi</taxon>
        <taxon>Dikarya</taxon>
        <taxon>Ascomycota</taxon>
        <taxon>Pezizomycotina</taxon>
        <taxon>Sordariomycetes</taxon>
        <taxon>Sordariomycetidae</taxon>
        <taxon>Diaporthales</taxon>
        <taxon>Diaporthaceae</taxon>
        <taxon>Diaporthe</taxon>
        <taxon>Diaporthe eres species complex</taxon>
    </lineage>
</organism>
<comment type="cofactor">
    <cofactor evidence="1">
        <name>FAD</name>
        <dbReference type="ChEBI" id="CHEBI:57692"/>
    </cofactor>
</comment>
<dbReference type="PIRSF" id="PIRSF000189">
    <property type="entry name" value="D-aa_oxidase"/>
    <property type="match status" value="1"/>
</dbReference>
<dbReference type="EMBL" id="JBAWTH010000029">
    <property type="protein sequence ID" value="KAL2285576.1"/>
    <property type="molecule type" value="Genomic_DNA"/>
</dbReference>
<reference evidence="7 8" key="1">
    <citation type="submission" date="2024-03" db="EMBL/GenBank/DDBJ databases">
        <title>A high-quality draft genome sequence of Diaporthe vaccinii, a causative agent of upright dieback and viscid rot disease in cranberry plants.</title>
        <authorList>
            <person name="Sarrasin M."/>
            <person name="Lang B.F."/>
            <person name="Burger G."/>
        </authorList>
    </citation>
    <scope>NUCLEOTIDE SEQUENCE [LARGE SCALE GENOMIC DNA]</scope>
    <source>
        <strain evidence="7 8">IS7</strain>
    </source>
</reference>
<evidence type="ECO:0000256" key="5">
    <source>
        <dbReference type="ARBA" id="ARBA00023002"/>
    </source>
</evidence>
<protein>
    <recommendedName>
        <fullName evidence="6">FAD dependent oxidoreductase domain-containing protein</fullName>
    </recommendedName>
</protein>
<evidence type="ECO:0000256" key="2">
    <source>
        <dbReference type="ARBA" id="ARBA00006730"/>
    </source>
</evidence>
<accession>A0ABR4ET06</accession>
<dbReference type="PANTHER" id="PTHR11530">
    <property type="entry name" value="D-AMINO ACID OXIDASE"/>
    <property type="match status" value="1"/>
</dbReference>
<dbReference type="Proteomes" id="UP001600888">
    <property type="component" value="Unassembled WGS sequence"/>
</dbReference>
<evidence type="ECO:0000256" key="4">
    <source>
        <dbReference type="ARBA" id="ARBA00022827"/>
    </source>
</evidence>
<gene>
    <name evidence="7" type="ORF">FJTKL_07607</name>
</gene>
<dbReference type="InterPro" id="IPR023209">
    <property type="entry name" value="DAO"/>
</dbReference>
<keyword evidence="8" id="KW-1185">Reference proteome</keyword>
<name>A0ABR4ET06_9PEZI</name>
<comment type="caution">
    <text evidence="7">The sequence shown here is derived from an EMBL/GenBank/DDBJ whole genome shotgun (WGS) entry which is preliminary data.</text>
</comment>
<dbReference type="SUPFAM" id="SSF54373">
    <property type="entry name" value="FAD-linked reductases, C-terminal domain"/>
    <property type="match status" value="1"/>
</dbReference>
<dbReference type="SUPFAM" id="SSF51971">
    <property type="entry name" value="Nucleotide-binding domain"/>
    <property type="match status" value="1"/>
</dbReference>
<feature type="domain" description="FAD dependent oxidoreductase" evidence="6">
    <location>
        <begin position="45"/>
        <end position="267"/>
    </location>
</feature>
<dbReference type="PANTHER" id="PTHR11530:SF25">
    <property type="entry name" value="FAD DEPENDENT OXIDOREDUCTASE DOMAIN-CONTAINING PROTEIN"/>
    <property type="match status" value="1"/>
</dbReference>
<evidence type="ECO:0000259" key="6">
    <source>
        <dbReference type="Pfam" id="PF01266"/>
    </source>
</evidence>
<dbReference type="Pfam" id="PF01266">
    <property type="entry name" value="DAO"/>
    <property type="match status" value="1"/>
</dbReference>
<evidence type="ECO:0000256" key="3">
    <source>
        <dbReference type="ARBA" id="ARBA00022630"/>
    </source>
</evidence>
<comment type="similarity">
    <text evidence="2">Belongs to the DAMOX/DASOX family.</text>
</comment>
<evidence type="ECO:0000256" key="1">
    <source>
        <dbReference type="ARBA" id="ARBA00001974"/>
    </source>
</evidence>
<dbReference type="InterPro" id="IPR006076">
    <property type="entry name" value="FAD-dep_OxRdtase"/>
</dbReference>
<keyword evidence="3" id="KW-0285">Flavoprotein</keyword>